<organism evidence="6 7">
    <name type="scientific">Talaromyces islandicus</name>
    <name type="common">Penicillium islandicum</name>
    <dbReference type="NCBI Taxonomy" id="28573"/>
    <lineage>
        <taxon>Eukaryota</taxon>
        <taxon>Fungi</taxon>
        <taxon>Dikarya</taxon>
        <taxon>Ascomycota</taxon>
        <taxon>Pezizomycotina</taxon>
        <taxon>Eurotiomycetes</taxon>
        <taxon>Eurotiomycetidae</taxon>
        <taxon>Eurotiales</taxon>
        <taxon>Trichocomaceae</taxon>
        <taxon>Talaromyces</taxon>
        <taxon>Talaromyces sect. Islandici</taxon>
    </lineage>
</organism>
<sequence length="565" mass="64700">MPNPGGQQNISQNTAYRYLTKSRLQELLERLFPGQTEFNIQMRDDQWCFSAPRKVEEGGGITGGHRGSARFLANQQDSTSRMSLALGKMGDGARLGAWLGGKEQTQARGQAHAQCALGFAAIVIIMSSALDNCFIDQITEPLHLLEVDQQQPAKCSAQLQLLTAQDLAAHFDKNRDYSCRLISICQRNSWQPLQTNKSMLDLIVAKNNISSQFWDLPSCFYRRSLEVEEAFCVPYTETREDNIIEISYTLKYPEYKSRTNEWVIRQTGVYHRFNSITDQSVYVLFSPVLSSKGHLAAQENLCNHSQKTKAEPFWLHRVLFATYFPAWRQYIAALEREFLPIANGVNVAYIDEPLRVGFENLSTTMSLQKRFLQISTLLAPAADVLDAMDILLKSISQTIANHPGTQQFKNYNRQCVAYSRMATNLQHRSQMTAQLLTDTLSFRDQVVAKQQNENMLQLNKSAVFVTFLTLFYLPASFLTSFFGMNFFGLDEDKSRMVGTSNVWIFVICAILLTAITVFIYYWRVQREAKRRLMPRVRINWNWKSMTRGLEMRRLNVDMSQKDSQA</sequence>
<dbReference type="GO" id="GO:0016020">
    <property type="term" value="C:membrane"/>
    <property type="evidence" value="ECO:0007669"/>
    <property type="project" value="UniProtKB-SubCell"/>
</dbReference>
<evidence type="ECO:0000256" key="5">
    <source>
        <dbReference type="SAM" id="Phobius"/>
    </source>
</evidence>
<comment type="subcellular location">
    <subcellularLocation>
        <location evidence="1">Membrane</location>
        <topology evidence="1">Multi-pass membrane protein</topology>
    </subcellularLocation>
</comment>
<dbReference type="InterPro" id="IPR002523">
    <property type="entry name" value="MgTranspt_CorA/ZnTranspt_ZntB"/>
</dbReference>
<evidence type="ECO:0000256" key="3">
    <source>
        <dbReference type="ARBA" id="ARBA00022989"/>
    </source>
</evidence>
<dbReference type="SUPFAM" id="SSF144083">
    <property type="entry name" value="Magnesium transport protein CorA, transmembrane region"/>
    <property type="match status" value="1"/>
</dbReference>
<dbReference type="OrthoDB" id="5396681at2759"/>
<evidence type="ECO:0000256" key="1">
    <source>
        <dbReference type="ARBA" id="ARBA00004141"/>
    </source>
</evidence>
<keyword evidence="3 5" id="KW-1133">Transmembrane helix</keyword>
<dbReference type="Proteomes" id="UP000054383">
    <property type="component" value="Unassembled WGS sequence"/>
</dbReference>
<keyword evidence="7" id="KW-1185">Reference proteome</keyword>
<feature type="transmembrane region" description="Helical" evidence="5">
    <location>
        <begin position="502"/>
        <end position="522"/>
    </location>
</feature>
<keyword evidence="2 5" id="KW-0812">Transmembrane</keyword>
<reference evidence="6 7" key="1">
    <citation type="submission" date="2015-04" db="EMBL/GenBank/DDBJ databases">
        <authorList>
            <person name="Syromyatnikov M.Y."/>
            <person name="Popov V.N."/>
        </authorList>
    </citation>
    <scope>NUCLEOTIDE SEQUENCE [LARGE SCALE GENOMIC DNA]</scope>
    <source>
        <strain evidence="6">WF-38-12</strain>
    </source>
</reference>
<evidence type="ECO:0000256" key="2">
    <source>
        <dbReference type="ARBA" id="ARBA00022692"/>
    </source>
</evidence>
<dbReference type="InterPro" id="IPR045863">
    <property type="entry name" value="CorA_TM1_TM2"/>
</dbReference>
<dbReference type="EMBL" id="CVMT01000002">
    <property type="protein sequence ID" value="CRG84792.1"/>
    <property type="molecule type" value="Genomic_DNA"/>
</dbReference>
<dbReference type="GO" id="GO:0046873">
    <property type="term" value="F:metal ion transmembrane transporter activity"/>
    <property type="evidence" value="ECO:0007669"/>
    <property type="project" value="InterPro"/>
</dbReference>
<accession>A0A0U1LNM6</accession>
<dbReference type="STRING" id="28573.A0A0U1LNM6"/>
<keyword evidence="4 5" id="KW-0472">Membrane</keyword>
<protein>
    <submittedName>
        <fullName evidence="6">Uncharacterized protein</fullName>
    </submittedName>
</protein>
<dbReference type="Gene3D" id="1.20.58.340">
    <property type="entry name" value="Magnesium transport protein CorA, transmembrane region"/>
    <property type="match status" value="1"/>
</dbReference>
<evidence type="ECO:0000256" key="4">
    <source>
        <dbReference type="ARBA" id="ARBA00023136"/>
    </source>
</evidence>
<evidence type="ECO:0000313" key="6">
    <source>
        <dbReference type="EMBL" id="CRG84792.1"/>
    </source>
</evidence>
<proteinExistence type="predicted"/>
<feature type="transmembrane region" description="Helical" evidence="5">
    <location>
        <begin position="462"/>
        <end position="482"/>
    </location>
</feature>
<dbReference type="Pfam" id="PF01544">
    <property type="entry name" value="CorA"/>
    <property type="match status" value="1"/>
</dbReference>
<dbReference type="OMA" id="TKHSTWI"/>
<name>A0A0U1LNM6_TALIS</name>
<gene>
    <name evidence="6" type="ORF">PISL3812_01988</name>
</gene>
<dbReference type="AlphaFoldDB" id="A0A0U1LNM6"/>
<evidence type="ECO:0000313" key="7">
    <source>
        <dbReference type="Proteomes" id="UP000054383"/>
    </source>
</evidence>